<dbReference type="SMART" id="SM01361">
    <property type="entry name" value="A2M_recep"/>
    <property type="match status" value="1"/>
</dbReference>
<evidence type="ECO:0000313" key="6">
    <source>
        <dbReference type="RefSeq" id="XP_023588835.1"/>
    </source>
</evidence>
<name>A0A2Y9QZQ6_TRIMA</name>
<dbReference type="InterPro" id="IPR008993">
    <property type="entry name" value="TIMP-like_OB-fold"/>
</dbReference>
<evidence type="ECO:0000313" key="5">
    <source>
        <dbReference type="Proteomes" id="UP000248480"/>
    </source>
</evidence>
<reference evidence="6" key="1">
    <citation type="submission" date="2025-08" db="UniProtKB">
        <authorList>
            <consortium name="RefSeq"/>
        </authorList>
    </citation>
    <scope>IDENTIFICATION</scope>
</reference>
<dbReference type="STRING" id="127582.A0A2Y9QZQ6"/>
<dbReference type="InterPro" id="IPR036595">
    <property type="entry name" value="A-macroglobulin_rcpt-bd_sf"/>
</dbReference>
<gene>
    <name evidence="6" type="primary">LOC101344303</name>
</gene>
<dbReference type="InterPro" id="IPR001134">
    <property type="entry name" value="Netrin_domain"/>
</dbReference>
<keyword evidence="2" id="KW-0964">Secreted</keyword>
<dbReference type="Pfam" id="PF01759">
    <property type="entry name" value="NTR"/>
    <property type="match status" value="1"/>
</dbReference>
<dbReference type="PANTHER" id="PTHR11412:SF111">
    <property type="entry name" value="VENOM FACTOR"/>
    <property type="match status" value="1"/>
</dbReference>
<dbReference type="Gene3D" id="2.40.50.120">
    <property type="match status" value="1"/>
</dbReference>
<dbReference type="KEGG" id="tmu:101344303"/>
<dbReference type="InterPro" id="IPR009048">
    <property type="entry name" value="A-macroglobulin_rcpt-bd"/>
</dbReference>
<evidence type="ECO:0000259" key="4">
    <source>
        <dbReference type="PROSITE" id="PS50189"/>
    </source>
</evidence>
<keyword evidence="3" id="KW-1015">Disulfide bond</keyword>
<dbReference type="Proteomes" id="UP000248480">
    <property type="component" value="Unplaced"/>
</dbReference>
<dbReference type="GO" id="GO:0005576">
    <property type="term" value="C:extracellular region"/>
    <property type="evidence" value="ECO:0007669"/>
    <property type="project" value="UniProtKB-SubCell"/>
</dbReference>
<evidence type="ECO:0000256" key="2">
    <source>
        <dbReference type="ARBA" id="ARBA00022525"/>
    </source>
</evidence>
<keyword evidence="5" id="KW-1185">Reference proteome</keyword>
<feature type="domain" description="NTR" evidence="4">
    <location>
        <begin position="145"/>
        <end position="286"/>
    </location>
</feature>
<accession>A0A2Y9QZQ6</accession>
<dbReference type="SUPFAM" id="SSF49410">
    <property type="entry name" value="Alpha-macroglobulin receptor domain"/>
    <property type="match status" value="1"/>
</dbReference>
<sequence length="288" mass="32754">MTIMEVSLLTGFYANQDDLKQLTSEVEMYAYQYETKTSSSDSTVVLYLDKLSHEYNTVLGFRVHRMLQAEFLQAALVTVYDYYEPWEGPIQERAEQDQAGLGLQRPGPGSGKALKCSAFYNLPTKESFLRKICHKDVCRCAEEQCASLRKGQLRQTELQVAACEPGVDFVYKAGVKSVEVSDSNPYVYYNMQLQDIIKSGTDFAKPLTMKKFVSHATCQDSLGLQEQQAYLIMGQTTDLWRVRSDYTHVLGKETFIMHWPADQDAGKKEFLAQLEGFSEYMHTHGCQT</sequence>
<dbReference type="AlphaFoldDB" id="A0A2Y9QZQ6"/>
<comment type="subcellular location">
    <subcellularLocation>
        <location evidence="1">Secreted</location>
    </subcellularLocation>
</comment>
<dbReference type="InterPro" id="IPR050473">
    <property type="entry name" value="A2M/Complement_sys"/>
</dbReference>
<dbReference type="PROSITE" id="PS50189">
    <property type="entry name" value="NTR"/>
    <property type="match status" value="1"/>
</dbReference>
<protein>
    <submittedName>
        <fullName evidence="6">Complement C3-like</fullName>
    </submittedName>
</protein>
<dbReference type="RefSeq" id="XP_023588835.1">
    <property type="nucleotide sequence ID" value="XM_023733067.1"/>
</dbReference>
<proteinExistence type="predicted"/>
<dbReference type="Pfam" id="PF07677">
    <property type="entry name" value="A2M_recep"/>
    <property type="match status" value="1"/>
</dbReference>
<dbReference type="SUPFAM" id="SSF50242">
    <property type="entry name" value="TIMP-like"/>
    <property type="match status" value="1"/>
</dbReference>
<dbReference type="InParanoid" id="A0A2Y9QZQ6"/>
<dbReference type="GeneID" id="101344303"/>
<organism evidence="5 6">
    <name type="scientific">Trichechus manatus latirostris</name>
    <name type="common">Florida manatee</name>
    <dbReference type="NCBI Taxonomy" id="127582"/>
    <lineage>
        <taxon>Eukaryota</taxon>
        <taxon>Metazoa</taxon>
        <taxon>Chordata</taxon>
        <taxon>Craniata</taxon>
        <taxon>Vertebrata</taxon>
        <taxon>Euteleostomi</taxon>
        <taxon>Mammalia</taxon>
        <taxon>Eutheria</taxon>
        <taxon>Afrotheria</taxon>
        <taxon>Sirenia</taxon>
        <taxon>Trichechidae</taxon>
        <taxon>Trichechus</taxon>
    </lineage>
</organism>
<dbReference type="PANTHER" id="PTHR11412">
    <property type="entry name" value="MACROGLOBULIN / COMPLEMENT"/>
    <property type="match status" value="1"/>
</dbReference>
<dbReference type="SMART" id="SM00643">
    <property type="entry name" value="C345C"/>
    <property type="match status" value="1"/>
</dbReference>
<evidence type="ECO:0000256" key="3">
    <source>
        <dbReference type="ARBA" id="ARBA00023157"/>
    </source>
</evidence>
<dbReference type="Gene3D" id="2.60.40.690">
    <property type="entry name" value="Alpha-macroglobulin, receptor-binding domain"/>
    <property type="match status" value="1"/>
</dbReference>
<dbReference type="InterPro" id="IPR018933">
    <property type="entry name" value="Netrin_module_non-TIMP"/>
</dbReference>
<evidence type="ECO:0000256" key="1">
    <source>
        <dbReference type="ARBA" id="ARBA00004613"/>
    </source>
</evidence>